<dbReference type="EMBL" id="MORL01000006">
    <property type="protein sequence ID" value="OIN58592.1"/>
    <property type="molecule type" value="Genomic_DNA"/>
</dbReference>
<gene>
    <name evidence="1" type="ORF">BLX24_13560</name>
</gene>
<proteinExistence type="predicted"/>
<dbReference type="Proteomes" id="UP000181790">
    <property type="component" value="Unassembled WGS sequence"/>
</dbReference>
<organism evidence="1 2">
    <name type="scientific">Arsenicibacter rosenii</name>
    <dbReference type="NCBI Taxonomy" id="1750698"/>
    <lineage>
        <taxon>Bacteria</taxon>
        <taxon>Pseudomonadati</taxon>
        <taxon>Bacteroidota</taxon>
        <taxon>Cytophagia</taxon>
        <taxon>Cytophagales</taxon>
        <taxon>Spirosomataceae</taxon>
        <taxon>Arsenicibacter</taxon>
    </lineage>
</organism>
<name>A0A1S2VIM1_9BACT</name>
<accession>A0A1S2VIM1</accession>
<comment type="caution">
    <text evidence="1">The sequence shown here is derived from an EMBL/GenBank/DDBJ whole genome shotgun (WGS) entry which is preliminary data.</text>
</comment>
<keyword evidence="2" id="KW-1185">Reference proteome</keyword>
<dbReference type="AlphaFoldDB" id="A0A1S2VIM1"/>
<evidence type="ECO:0000313" key="1">
    <source>
        <dbReference type="EMBL" id="OIN58592.1"/>
    </source>
</evidence>
<protein>
    <submittedName>
        <fullName evidence="1">Uncharacterized protein</fullName>
    </submittedName>
</protein>
<reference evidence="1 2" key="1">
    <citation type="submission" date="2016-10" db="EMBL/GenBank/DDBJ databases">
        <title>Arsenicibacter rosenii gen. nov., sp. nov., an efficient arsenic-methylating bacterium isolated from an arsenic-contaminated paddy soil.</title>
        <authorList>
            <person name="Huang K."/>
        </authorList>
    </citation>
    <scope>NUCLEOTIDE SEQUENCE [LARGE SCALE GENOMIC DNA]</scope>
    <source>
        <strain evidence="1 2">SM-1</strain>
    </source>
</reference>
<evidence type="ECO:0000313" key="2">
    <source>
        <dbReference type="Proteomes" id="UP000181790"/>
    </source>
</evidence>
<sequence length="103" mass="11857">MFARQNNGKLERWFDFGRYQKKGGHMTRIITIETQNDQDFDLVKGLAERMGLHTQVGLSAIDEIDQKAAFEKFVGSWQGEETGDELVDMIYSARNDKGRDIEL</sequence>